<dbReference type="Proteomes" id="UP000268093">
    <property type="component" value="Unassembled WGS sequence"/>
</dbReference>
<gene>
    <name evidence="1" type="ORF">BC936DRAFT_145818</name>
</gene>
<accession>A0A433D963</accession>
<dbReference type="SMART" id="SM00717">
    <property type="entry name" value="SANT"/>
    <property type="match status" value="2"/>
</dbReference>
<evidence type="ECO:0000313" key="2">
    <source>
        <dbReference type="Proteomes" id="UP000268093"/>
    </source>
</evidence>
<dbReference type="EMBL" id="RBNI01004627">
    <property type="protein sequence ID" value="RUP47362.1"/>
    <property type="molecule type" value="Genomic_DNA"/>
</dbReference>
<keyword evidence="2" id="KW-1185">Reference proteome</keyword>
<dbReference type="InterPro" id="IPR001005">
    <property type="entry name" value="SANT/Myb"/>
</dbReference>
<dbReference type="InterPro" id="IPR009057">
    <property type="entry name" value="Homeodomain-like_sf"/>
</dbReference>
<dbReference type="PROSITE" id="PS50090">
    <property type="entry name" value="MYB_LIKE"/>
    <property type="match status" value="2"/>
</dbReference>
<evidence type="ECO:0000313" key="1">
    <source>
        <dbReference type="EMBL" id="RUP47362.1"/>
    </source>
</evidence>
<comment type="caution">
    <text evidence="1">The sequence shown here is derived from an EMBL/GenBank/DDBJ whole genome shotgun (WGS) entry which is preliminary data.</text>
</comment>
<reference evidence="1 2" key="1">
    <citation type="journal article" date="2018" name="New Phytol.">
        <title>Phylogenomics of Endogonaceae and evolution of mycorrhizas within Mucoromycota.</title>
        <authorList>
            <person name="Chang Y."/>
            <person name="Desiro A."/>
            <person name="Na H."/>
            <person name="Sandor L."/>
            <person name="Lipzen A."/>
            <person name="Clum A."/>
            <person name="Barry K."/>
            <person name="Grigoriev I.V."/>
            <person name="Martin F.M."/>
            <person name="Stajich J.E."/>
            <person name="Smith M.E."/>
            <person name="Bonito G."/>
            <person name="Spatafora J.W."/>
        </authorList>
    </citation>
    <scope>NUCLEOTIDE SEQUENCE [LARGE SCALE GENOMIC DNA]</scope>
    <source>
        <strain evidence="1 2">GMNB39</strain>
    </source>
</reference>
<organism evidence="1 2">
    <name type="scientific">Jimgerdemannia flammicorona</name>
    <dbReference type="NCBI Taxonomy" id="994334"/>
    <lineage>
        <taxon>Eukaryota</taxon>
        <taxon>Fungi</taxon>
        <taxon>Fungi incertae sedis</taxon>
        <taxon>Mucoromycota</taxon>
        <taxon>Mucoromycotina</taxon>
        <taxon>Endogonomycetes</taxon>
        <taxon>Endogonales</taxon>
        <taxon>Endogonaceae</taxon>
        <taxon>Jimgerdemannia</taxon>
    </lineage>
</organism>
<protein>
    <submittedName>
        <fullName evidence="1">Uncharacterized protein</fullName>
    </submittedName>
</protein>
<proteinExistence type="predicted"/>
<dbReference type="SUPFAM" id="SSF46689">
    <property type="entry name" value="Homeodomain-like"/>
    <property type="match status" value="2"/>
</dbReference>
<name>A0A433D963_9FUNG</name>
<sequence length="369" mass="41662">MATVYPELDSIHHFNLRLYTAKPHISMIHTSTAKDGMAWYSNSKAYRQDENDSCDAADHNSERMSLNPEIGIGYKSHDAEGPPRPSFTVEVFERDVPPAIAKLLNPEIIIHMDSTSTQDNTIKMPQRVWKPDTPDATYDHQIPRVNQTKRKPDVDATAHDNHISAEHTTASTKRKSHPDIDEAIPDNQVPSSSTVAVVDRSHDDDATEDCGIDSANKLKKPKLIQGDTSSASLASPPPTSPELLTPPEAPTKTKKRPKVKWTEEEEVLLKKGFAEGLGWQAIARKYLPTRDRSGCYLHWQSMQAKTLPPRRDWTVEENEKLTKAIKARSKETRELWSKVAEDVGKGRTWKEVEMQQAHLIVKEKEKKKN</sequence>
<dbReference type="OrthoDB" id="2143914at2759"/>
<dbReference type="CDD" id="cd00167">
    <property type="entry name" value="SANT"/>
    <property type="match status" value="2"/>
</dbReference>
<dbReference type="Pfam" id="PF00249">
    <property type="entry name" value="Myb_DNA-binding"/>
    <property type="match status" value="1"/>
</dbReference>
<dbReference type="Gene3D" id="1.10.10.60">
    <property type="entry name" value="Homeodomain-like"/>
    <property type="match status" value="2"/>
</dbReference>